<feature type="transmembrane region" description="Helical" evidence="3">
    <location>
        <begin position="414"/>
        <end position="433"/>
    </location>
</feature>
<gene>
    <name evidence="4" type="ORF">PAECIP111802_01941</name>
</gene>
<dbReference type="Pfam" id="PF07690">
    <property type="entry name" value="MFS_1"/>
    <property type="match status" value="1"/>
</dbReference>
<evidence type="ECO:0000256" key="1">
    <source>
        <dbReference type="ARBA" id="ARBA00004651"/>
    </source>
</evidence>
<evidence type="ECO:0000256" key="2">
    <source>
        <dbReference type="SAM" id="MobiDB-lite"/>
    </source>
</evidence>
<protein>
    <recommendedName>
        <fullName evidence="6">MFS transporter</fullName>
    </recommendedName>
</protein>
<evidence type="ECO:0000313" key="4">
    <source>
        <dbReference type="EMBL" id="CAG7633382.1"/>
    </source>
</evidence>
<reference evidence="4 5" key="1">
    <citation type="submission" date="2021-06" db="EMBL/GenBank/DDBJ databases">
        <authorList>
            <person name="Criscuolo A."/>
        </authorList>
    </citation>
    <scope>NUCLEOTIDE SEQUENCE [LARGE SCALE GENOMIC DNA]</scope>
    <source>
        <strain evidence="5">CIP 111802</strain>
    </source>
</reference>
<dbReference type="InterPro" id="IPR011701">
    <property type="entry name" value="MFS"/>
</dbReference>
<feature type="compositionally biased region" description="Gly residues" evidence="2">
    <location>
        <begin position="31"/>
        <end position="41"/>
    </location>
</feature>
<dbReference type="Proteomes" id="UP000730618">
    <property type="component" value="Unassembled WGS sequence"/>
</dbReference>
<dbReference type="PANTHER" id="PTHR23526:SF2">
    <property type="entry name" value="MAJOR FACILITATOR SUPERFAMILY (MFS) PROFILE DOMAIN-CONTAINING PROTEIN"/>
    <property type="match status" value="1"/>
</dbReference>
<organism evidence="4 5">
    <name type="scientific">Paenibacillus allorhizosphaerae</name>
    <dbReference type="NCBI Taxonomy" id="2849866"/>
    <lineage>
        <taxon>Bacteria</taxon>
        <taxon>Bacillati</taxon>
        <taxon>Bacillota</taxon>
        <taxon>Bacilli</taxon>
        <taxon>Bacillales</taxon>
        <taxon>Paenibacillaceae</taxon>
        <taxon>Paenibacillus</taxon>
    </lineage>
</organism>
<dbReference type="CDD" id="cd06174">
    <property type="entry name" value="MFS"/>
    <property type="match status" value="1"/>
</dbReference>
<keyword evidence="5" id="KW-1185">Reference proteome</keyword>
<comment type="subcellular location">
    <subcellularLocation>
        <location evidence="1">Cell membrane</location>
        <topology evidence="1">Multi-pass membrane protein</topology>
    </subcellularLocation>
</comment>
<feature type="transmembrane region" description="Helical" evidence="3">
    <location>
        <begin position="389"/>
        <end position="408"/>
    </location>
</feature>
<feature type="transmembrane region" description="Helical" evidence="3">
    <location>
        <begin position="54"/>
        <end position="78"/>
    </location>
</feature>
<name>A0ABN7TIR0_9BACL</name>
<comment type="caution">
    <text evidence="4">The sequence shown here is derived from an EMBL/GenBank/DDBJ whole genome shotgun (WGS) entry which is preliminary data.</text>
</comment>
<dbReference type="InterPro" id="IPR052528">
    <property type="entry name" value="Sugar_transport-like"/>
</dbReference>
<feature type="transmembrane region" description="Helical" evidence="3">
    <location>
        <begin position="117"/>
        <end position="136"/>
    </location>
</feature>
<dbReference type="PANTHER" id="PTHR23526">
    <property type="entry name" value="INTEGRAL MEMBRANE TRANSPORT PROTEIN-RELATED"/>
    <property type="match status" value="1"/>
</dbReference>
<evidence type="ECO:0008006" key="6">
    <source>
        <dbReference type="Google" id="ProtNLM"/>
    </source>
</evidence>
<proteinExistence type="predicted"/>
<feature type="transmembrane region" description="Helical" evidence="3">
    <location>
        <begin position="84"/>
        <end position="105"/>
    </location>
</feature>
<evidence type="ECO:0000256" key="3">
    <source>
        <dbReference type="SAM" id="Phobius"/>
    </source>
</evidence>
<feature type="transmembrane region" description="Helical" evidence="3">
    <location>
        <begin position="177"/>
        <end position="201"/>
    </location>
</feature>
<dbReference type="RefSeq" id="WP_218098266.1">
    <property type="nucleotide sequence ID" value="NZ_CAJVCE010000004.1"/>
</dbReference>
<feature type="transmembrane region" description="Helical" evidence="3">
    <location>
        <begin position="207"/>
        <end position="230"/>
    </location>
</feature>
<feature type="transmembrane region" description="Helical" evidence="3">
    <location>
        <begin position="343"/>
        <end position="369"/>
    </location>
</feature>
<feature type="transmembrane region" description="Helical" evidence="3">
    <location>
        <begin position="142"/>
        <end position="165"/>
    </location>
</feature>
<accession>A0ABN7TIR0</accession>
<feature type="transmembrane region" description="Helical" evidence="3">
    <location>
        <begin position="319"/>
        <end position="337"/>
    </location>
</feature>
<evidence type="ECO:0000313" key="5">
    <source>
        <dbReference type="Proteomes" id="UP000730618"/>
    </source>
</evidence>
<feature type="region of interest" description="Disordered" evidence="2">
    <location>
        <begin position="1"/>
        <end position="45"/>
    </location>
</feature>
<sequence>MHSDSKHHAFPAIRSRGEAGAQEHTWQQIGKGQGASEGGSAAGKSGPLSGQSKLLLAVNGLFAAANALSGTFVNVYLWKASRDLTLIGWFTLVHHLTMAVTFWLAGKWVKEHNKMNCLRFGVAISALFYLLVLWFGARAVDYFVLLGVVQGMSAGLFWLAFNVVYFEVTDPDSRDRFNGWAGLLGSGAGMIAPWISGFLIVRMQASTGYRLIFTISLVVFVIGVVVSFFLKKRKTAGEYEWLLTWRCLRQKETAWRTVGLALMAQGFREGVFGFMIGLLVYVHTGSEMSLGNFALITSAVALISFMVAGRLLKPRYRRAAMLVGAVMLVLIILPFFWKVNFATLLLFGIGAALFYPLYGIPMTSTVFDLIGGDKESAKRREEYIVMRELALNAGRLLGTALFITVLSFTKAPMAINWLMLVIGSSPIAAWYWMRKIHAV</sequence>
<feature type="transmembrane region" description="Helical" evidence="3">
    <location>
        <begin position="258"/>
        <end position="281"/>
    </location>
</feature>
<keyword evidence="3" id="KW-1133">Transmembrane helix</keyword>
<feature type="transmembrane region" description="Helical" evidence="3">
    <location>
        <begin position="293"/>
        <end position="312"/>
    </location>
</feature>
<keyword evidence="3" id="KW-0472">Membrane</keyword>
<keyword evidence="3" id="KW-0812">Transmembrane</keyword>
<dbReference type="EMBL" id="CAJVCE010000004">
    <property type="protein sequence ID" value="CAG7633382.1"/>
    <property type="molecule type" value="Genomic_DNA"/>
</dbReference>